<dbReference type="AlphaFoldDB" id="A0A9N9HK63"/>
<organism evidence="3 4">
    <name type="scientific">Funneliformis mosseae</name>
    <name type="common">Endomycorrhizal fungus</name>
    <name type="synonym">Glomus mosseae</name>
    <dbReference type="NCBI Taxonomy" id="27381"/>
    <lineage>
        <taxon>Eukaryota</taxon>
        <taxon>Fungi</taxon>
        <taxon>Fungi incertae sedis</taxon>
        <taxon>Mucoromycota</taxon>
        <taxon>Glomeromycotina</taxon>
        <taxon>Glomeromycetes</taxon>
        <taxon>Glomerales</taxon>
        <taxon>Glomeraceae</taxon>
        <taxon>Funneliformis</taxon>
    </lineage>
</organism>
<evidence type="ECO:0000313" key="3">
    <source>
        <dbReference type="EMBL" id="CAG8696695.1"/>
    </source>
</evidence>
<dbReference type="Proteomes" id="UP000789375">
    <property type="component" value="Unassembled WGS sequence"/>
</dbReference>
<reference evidence="3" key="1">
    <citation type="submission" date="2021-06" db="EMBL/GenBank/DDBJ databases">
        <authorList>
            <person name="Kallberg Y."/>
            <person name="Tangrot J."/>
            <person name="Rosling A."/>
        </authorList>
    </citation>
    <scope>NUCLEOTIDE SEQUENCE</scope>
    <source>
        <strain evidence="3">87-6 pot B 2015</strain>
    </source>
</reference>
<protein>
    <submittedName>
        <fullName evidence="3">2708_t:CDS:1</fullName>
    </submittedName>
</protein>
<feature type="domain" description="Anoctamin transmembrane" evidence="2">
    <location>
        <begin position="83"/>
        <end position="114"/>
    </location>
</feature>
<evidence type="ECO:0000259" key="2">
    <source>
        <dbReference type="Pfam" id="PF04547"/>
    </source>
</evidence>
<accession>A0A9N9HK63</accession>
<feature type="transmembrane region" description="Helical" evidence="1">
    <location>
        <begin position="84"/>
        <end position="110"/>
    </location>
</feature>
<comment type="caution">
    <text evidence="3">The sequence shown here is derived from an EMBL/GenBank/DDBJ whole genome shotgun (WGS) entry which is preliminary data.</text>
</comment>
<keyword evidence="1" id="KW-0472">Membrane</keyword>
<name>A0A9N9HK63_FUNMO</name>
<evidence type="ECO:0000256" key="1">
    <source>
        <dbReference type="SAM" id="Phobius"/>
    </source>
</evidence>
<proteinExistence type="predicted"/>
<gene>
    <name evidence="3" type="ORF">FMOSSE_LOCUS13620</name>
</gene>
<sequence>MIKIQHEQERQHNFERSGLILEHEKDLHLKFFDNLEPIVVKRIIKSLSIKILRENKTYDDVYPLHDDKPTSNLPFEKMNLRAKLALYFAWLGFYTTWLAIASIIGIIVMINGLLEYYVKLWIRSENANQDIGIMLLQPLLLYS</sequence>
<keyword evidence="4" id="KW-1185">Reference proteome</keyword>
<dbReference type="Pfam" id="PF04547">
    <property type="entry name" value="Anoctamin"/>
    <property type="match status" value="1"/>
</dbReference>
<dbReference type="EMBL" id="CAJVPP010008406">
    <property type="protein sequence ID" value="CAG8696695.1"/>
    <property type="molecule type" value="Genomic_DNA"/>
</dbReference>
<keyword evidence="1" id="KW-0812">Transmembrane</keyword>
<evidence type="ECO:0000313" key="4">
    <source>
        <dbReference type="Proteomes" id="UP000789375"/>
    </source>
</evidence>
<keyword evidence="1" id="KW-1133">Transmembrane helix</keyword>
<dbReference type="InterPro" id="IPR049452">
    <property type="entry name" value="Anoctamin_TM"/>
</dbReference>